<dbReference type="EMBL" id="JBHRSK010000004">
    <property type="protein sequence ID" value="MFC2967159.1"/>
    <property type="molecule type" value="Genomic_DNA"/>
</dbReference>
<evidence type="ECO:0000313" key="2">
    <source>
        <dbReference type="EMBL" id="MFC2967159.1"/>
    </source>
</evidence>
<evidence type="ECO:0008006" key="4">
    <source>
        <dbReference type="Google" id="ProtNLM"/>
    </source>
</evidence>
<reference evidence="3" key="1">
    <citation type="journal article" date="2019" name="Int. J. Syst. Evol. Microbiol.">
        <title>The Global Catalogue of Microorganisms (GCM) 10K type strain sequencing project: providing services to taxonomists for standard genome sequencing and annotation.</title>
        <authorList>
            <consortium name="The Broad Institute Genomics Platform"/>
            <consortium name="The Broad Institute Genome Sequencing Center for Infectious Disease"/>
            <person name="Wu L."/>
            <person name="Ma J."/>
        </authorList>
    </citation>
    <scope>NUCLEOTIDE SEQUENCE [LARGE SCALE GENOMIC DNA]</scope>
    <source>
        <strain evidence="3">KCTC 62192</strain>
    </source>
</reference>
<keyword evidence="3" id="KW-1185">Reference proteome</keyword>
<comment type="caution">
    <text evidence="2">The sequence shown here is derived from an EMBL/GenBank/DDBJ whole genome shotgun (WGS) entry which is preliminary data.</text>
</comment>
<dbReference type="RefSeq" id="WP_377831799.1">
    <property type="nucleotide sequence ID" value="NZ_JBHRSK010000004.1"/>
</dbReference>
<name>A0ABV7ACV4_9RHOB</name>
<gene>
    <name evidence="2" type="ORF">ACFOES_03560</name>
</gene>
<keyword evidence="1" id="KW-0175">Coiled coil</keyword>
<evidence type="ECO:0000256" key="1">
    <source>
        <dbReference type="SAM" id="Coils"/>
    </source>
</evidence>
<accession>A0ABV7ACV4</accession>
<evidence type="ECO:0000313" key="3">
    <source>
        <dbReference type="Proteomes" id="UP001595443"/>
    </source>
</evidence>
<organism evidence="2 3">
    <name type="scientific">Acidimangrovimonas pyrenivorans</name>
    <dbReference type="NCBI Taxonomy" id="2030798"/>
    <lineage>
        <taxon>Bacteria</taxon>
        <taxon>Pseudomonadati</taxon>
        <taxon>Pseudomonadota</taxon>
        <taxon>Alphaproteobacteria</taxon>
        <taxon>Rhodobacterales</taxon>
        <taxon>Paracoccaceae</taxon>
        <taxon>Acidimangrovimonas</taxon>
    </lineage>
</organism>
<feature type="coiled-coil region" evidence="1">
    <location>
        <begin position="42"/>
        <end position="129"/>
    </location>
</feature>
<dbReference type="Proteomes" id="UP001595443">
    <property type="component" value="Unassembled WGS sequence"/>
</dbReference>
<proteinExistence type="predicted"/>
<protein>
    <recommendedName>
        <fullName evidence="4">Colicin transporter</fullName>
    </recommendedName>
</protein>
<sequence length="182" mass="19319">MTEIAELERRITAALERIGQGVAALSATPGEASAGTSDGAAMAEATAKIAALEQALAAERGANAQLTERVGAIRQTQETTVSQLEQRVQDLTRQLDVQGLELQRMKKTNVQLRETARTLREALEAQVAEPQLINKTMVAELEALRASRLSEIAEMDEILDGLAPLIGEVAAAGSQTGEQSDA</sequence>